<sequence length="160" mass="18690">MKIKLLALVIFIVSIVYSQDKKLYNPNDNAHQKIDSCISKAKKENKFILLQIGGNWCIWCIRFENLTQKSDVIKNILMNNFIVYHLNYSKENKNESILASLGFPQRFGFPVFVILNENGERIHTQQSDFLEENNSGYDIKKVENFLNNWSPKALDPKLYK</sequence>
<accession>A0A0X3APL3</accession>
<dbReference type="InterPro" id="IPR036249">
    <property type="entry name" value="Thioredoxin-like_sf"/>
</dbReference>
<organism evidence="1 2">
    <name type="scientific">Apibacter mensalis</name>
    <dbReference type="NCBI Taxonomy" id="1586267"/>
    <lineage>
        <taxon>Bacteria</taxon>
        <taxon>Pseudomonadati</taxon>
        <taxon>Bacteroidota</taxon>
        <taxon>Flavobacteriia</taxon>
        <taxon>Flavobacteriales</taxon>
        <taxon>Weeksellaceae</taxon>
        <taxon>Apibacter</taxon>
    </lineage>
</organism>
<protein>
    <submittedName>
        <fullName evidence="1">Thioredoxin-like</fullName>
    </submittedName>
</protein>
<dbReference type="AlphaFoldDB" id="A0A0X3APL3"/>
<dbReference type="Pfam" id="PF13899">
    <property type="entry name" value="Thioredoxin_7"/>
    <property type="match status" value="1"/>
</dbReference>
<dbReference type="RefSeq" id="WP_055425508.1">
    <property type="nucleotide sequence ID" value="NZ_FCOR01000006.1"/>
</dbReference>
<reference evidence="1 2" key="1">
    <citation type="submission" date="2016-01" db="EMBL/GenBank/DDBJ databases">
        <authorList>
            <person name="McClelland M."/>
            <person name="Jain A."/>
            <person name="Saraogi P."/>
            <person name="Mendelson R."/>
            <person name="Westerman R."/>
            <person name="SanMiguel P."/>
            <person name="Csonka L."/>
        </authorList>
    </citation>
    <scope>NUCLEOTIDE SEQUENCE [LARGE SCALE GENOMIC DNA]</scope>
    <source>
        <strain evidence="1 2">R-53146</strain>
    </source>
</reference>
<dbReference type="OrthoDB" id="195735at2"/>
<dbReference type="Proteomes" id="UP000182761">
    <property type="component" value="Unassembled WGS sequence"/>
</dbReference>
<keyword evidence="2" id="KW-1185">Reference proteome</keyword>
<dbReference type="STRING" id="1586267.GCA_001418685_01154"/>
<dbReference type="SUPFAM" id="SSF52833">
    <property type="entry name" value="Thioredoxin-like"/>
    <property type="match status" value="1"/>
</dbReference>
<dbReference type="Gene3D" id="3.40.30.10">
    <property type="entry name" value="Glutaredoxin"/>
    <property type="match status" value="1"/>
</dbReference>
<proteinExistence type="predicted"/>
<name>A0A0X3APL3_9FLAO</name>
<gene>
    <name evidence="1" type="ORF">Ga0061079_10669</name>
</gene>
<evidence type="ECO:0000313" key="1">
    <source>
        <dbReference type="EMBL" id="CVK16304.1"/>
    </source>
</evidence>
<dbReference type="EMBL" id="FCOR01000006">
    <property type="protein sequence ID" value="CVK16304.1"/>
    <property type="molecule type" value="Genomic_DNA"/>
</dbReference>
<evidence type="ECO:0000313" key="2">
    <source>
        <dbReference type="Proteomes" id="UP000182761"/>
    </source>
</evidence>